<sequence length="638" mass="73020">MRKKPYLIDGIIGNGRMLLGLTKNGEIQRLAWPRIDGLDQVNRQWAGFVTEDESDIHFFHEDAYQHEQAYIEDTNILQTNHNNEIYNIEQLDYVLPNQDVWVRDFMIKNISSVEKKPTFVYFSDSSLQSQRRFQTTMFDVRNDRLSHYYRDTAMVIAASAQITSYQAGKAFEQLMQNNLEGREILNDSEGVFTIDLGSIPPGESRKVSFFISLASSEEEAAILVDNAKQTGEKTLREATTNYWHMILDKREKRNIPDKVVNDLYKRSILTFHLLQNKETGAFIAGPEVDEDYDYSGGYAYCWGRDAAFIASAVDAAGYHDSVSKFYRFVLTTQNPEGYWDQRHYTDGVLAPTWGIQIDETGSIVWGMNQHYQQTKDEAFRKEIWPSVKKAADFLVSFVDLETGLPMPSKDLWEKREGEHLYSTAAVYGGLMGAASIAKVEGELDVAEAYRKQAEKMKEAVITKGWNDEKDHFNRSLKLSLTKGQYEEAKEAGKKVSITENEKGVKNYILYEDLTPDISLLGLSYPFEMIEETDEQMIKTANVIELTCTSKIVGGVERFPGDVYIGGNPWLISTLWLSIYKFRTGKKDKAIELFSWTTEHANHLGLMPEQIDKETNQPAWVMPLTWSHAMYVLTIKELV</sequence>
<dbReference type="OrthoDB" id="3902805at2"/>
<keyword evidence="3" id="KW-1185">Reference proteome</keyword>
<dbReference type="InterPro" id="IPR008928">
    <property type="entry name" value="6-hairpin_glycosidase_sf"/>
</dbReference>
<dbReference type="RefSeq" id="WP_121128068.1">
    <property type="nucleotide sequence ID" value="NZ_JBHUFK010000006.1"/>
</dbReference>
<protein>
    <submittedName>
        <fullName evidence="2">Glycoside hydrolase family 15</fullName>
    </submittedName>
</protein>
<evidence type="ECO:0000259" key="1">
    <source>
        <dbReference type="Pfam" id="PF00723"/>
    </source>
</evidence>
<dbReference type="GO" id="GO:0005975">
    <property type="term" value="P:carbohydrate metabolic process"/>
    <property type="evidence" value="ECO:0007669"/>
    <property type="project" value="InterPro"/>
</dbReference>
<dbReference type="PANTHER" id="PTHR31616:SF0">
    <property type="entry name" value="GLUCAN 1,4-ALPHA-GLUCOSIDASE"/>
    <property type="match status" value="1"/>
</dbReference>
<dbReference type="InterPro" id="IPR012341">
    <property type="entry name" value="6hp_glycosidase-like_sf"/>
</dbReference>
<reference evidence="2 3" key="1">
    <citation type="journal article" date="2015" name="Antonie Van Leeuwenhoek">
        <title>Oceanobacillus bengalensis sp. nov., a bacterium isolated from seawater of the Bay of Bengal.</title>
        <authorList>
            <person name="Yongchang O."/>
            <person name="Xiang W."/>
            <person name="Wang G."/>
        </authorList>
    </citation>
    <scope>NUCLEOTIDE SEQUENCE [LARGE SCALE GENOMIC DNA]</scope>
    <source>
        <strain evidence="2 3">MCCC 1K00260</strain>
    </source>
</reference>
<dbReference type="AlphaFoldDB" id="A0A494Z768"/>
<dbReference type="SUPFAM" id="SSF48208">
    <property type="entry name" value="Six-hairpin glycosidases"/>
    <property type="match status" value="1"/>
</dbReference>
<name>A0A494Z768_9BACI</name>
<evidence type="ECO:0000313" key="2">
    <source>
        <dbReference type="EMBL" id="RKQ18166.1"/>
    </source>
</evidence>
<dbReference type="Pfam" id="PF00723">
    <property type="entry name" value="Glyco_hydro_15"/>
    <property type="match status" value="1"/>
</dbReference>
<dbReference type="Gene3D" id="1.50.10.10">
    <property type="match status" value="1"/>
</dbReference>
<dbReference type="Proteomes" id="UP000281813">
    <property type="component" value="Unassembled WGS sequence"/>
</dbReference>
<organism evidence="2 3">
    <name type="scientific">Oceanobacillus bengalensis</name>
    <dbReference type="NCBI Taxonomy" id="1435466"/>
    <lineage>
        <taxon>Bacteria</taxon>
        <taxon>Bacillati</taxon>
        <taxon>Bacillota</taxon>
        <taxon>Bacilli</taxon>
        <taxon>Bacillales</taxon>
        <taxon>Bacillaceae</taxon>
        <taxon>Oceanobacillus</taxon>
    </lineage>
</organism>
<evidence type="ECO:0000313" key="3">
    <source>
        <dbReference type="Proteomes" id="UP000281813"/>
    </source>
</evidence>
<proteinExistence type="predicted"/>
<dbReference type="EMBL" id="RBZO01000002">
    <property type="protein sequence ID" value="RKQ18166.1"/>
    <property type="molecule type" value="Genomic_DNA"/>
</dbReference>
<gene>
    <name evidence="2" type="ORF">D8M05_01825</name>
</gene>
<comment type="caution">
    <text evidence="2">The sequence shown here is derived from an EMBL/GenBank/DDBJ whole genome shotgun (WGS) entry which is preliminary data.</text>
</comment>
<dbReference type="PANTHER" id="PTHR31616">
    <property type="entry name" value="TREHALASE"/>
    <property type="match status" value="1"/>
</dbReference>
<keyword evidence="2" id="KW-0378">Hydrolase</keyword>
<dbReference type="InterPro" id="IPR011613">
    <property type="entry name" value="GH15-like"/>
</dbReference>
<dbReference type="GO" id="GO:0004553">
    <property type="term" value="F:hydrolase activity, hydrolyzing O-glycosyl compounds"/>
    <property type="evidence" value="ECO:0007669"/>
    <property type="project" value="UniProtKB-ARBA"/>
</dbReference>
<feature type="domain" description="GH15-like" evidence="1">
    <location>
        <begin position="260"/>
        <end position="575"/>
    </location>
</feature>
<accession>A0A494Z768</accession>